<keyword evidence="2" id="KW-0378">Hydrolase</keyword>
<dbReference type="InterPro" id="IPR052170">
    <property type="entry name" value="M29_Exopeptidase"/>
</dbReference>
<dbReference type="Proteomes" id="UP001227964">
    <property type="component" value="Unassembled WGS sequence"/>
</dbReference>
<keyword evidence="3" id="KW-1185">Reference proteome</keyword>
<dbReference type="InterPro" id="IPR058739">
    <property type="entry name" value="NicX"/>
</dbReference>
<accession>A0ABT7IJP1</accession>
<dbReference type="RefSeq" id="WP_285393955.1">
    <property type="nucleotide sequence ID" value="NZ_JASSVS010000024.1"/>
</dbReference>
<gene>
    <name evidence="2" type="ORF">QPM17_22435</name>
</gene>
<evidence type="ECO:0000313" key="3">
    <source>
        <dbReference type="Proteomes" id="UP001227964"/>
    </source>
</evidence>
<dbReference type="SUPFAM" id="SSF144052">
    <property type="entry name" value="Thermophilic metalloprotease-like"/>
    <property type="match status" value="1"/>
</dbReference>
<keyword evidence="2" id="KW-0645">Protease</keyword>
<dbReference type="EMBL" id="JASSVS010000024">
    <property type="protein sequence ID" value="MDL0433903.1"/>
    <property type="molecule type" value="Genomic_DNA"/>
</dbReference>
<sequence length="343" mass="37930">MDQASFTEICLHQLKMSGVHEGEKVIVLTQGKERIDYADAFMAAGQRIGAKMYHMRLPAPLPSGGWNVGVNSLSSMPDAVEALKQCDILIDCIFLLFSPEQMAIQAAGTRILTVVEPPELLARMLPNQELKEKVEIAGELLSRAKVMRITSAHGTDVTYKLNTYPTVTEYACTDEPGRWDHWPSGFVFTGGDDDGVDGQIVVAPGDVLLPQNIYVREPITYTIEKGWITDIRGGLDADIVKSYMKDFNDERGFGMSHVGWGMNRDAKWHRMVPGEFPGGMGMEPRSFYGNVMFSTGPNNELGGTNDTACHLDIPMRNCSLFLDDNPVLINGDIVEKDIAIRNK</sequence>
<organism evidence="2 3">
    <name type="scientific">Marinobacter azerbaijanicus</name>
    <dbReference type="NCBI Taxonomy" id="3050455"/>
    <lineage>
        <taxon>Bacteria</taxon>
        <taxon>Pseudomonadati</taxon>
        <taxon>Pseudomonadota</taxon>
        <taxon>Gammaproteobacteria</taxon>
        <taxon>Pseudomonadales</taxon>
        <taxon>Marinobacteraceae</taxon>
        <taxon>Marinobacter</taxon>
    </lineage>
</organism>
<evidence type="ECO:0000313" key="2">
    <source>
        <dbReference type="EMBL" id="MDL0433903.1"/>
    </source>
</evidence>
<keyword evidence="2" id="KW-0031">Aminopeptidase</keyword>
<evidence type="ECO:0000256" key="1">
    <source>
        <dbReference type="ARBA" id="ARBA00022723"/>
    </source>
</evidence>
<dbReference type="Pfam" id="PF26233">
    <property type="entry name" value="NicX"/>
    <property type="match status" value="1"/>
</dbReference>
<protein>
    <submittedName>
        <fullName evidence="2">Leucyl aminopeptidase</fullName>
    </submittedName>
</protein>
<dbReference type="GO" id="GO:0004177">
    <property type="term" value="F:aminopeptidase activity"/>
    <property type="evidence" value="ECO:0007669"/>
    <property type="project" value="UniProtKB-KW"/>
</dbReference>
<proteinExistence type="predicted"/>
<reference evidence="2 3" key="1">
    <citation type="submission" date="2023-06" db="EMBL/GenBank/DDBJ databases">
        <title>Marinobacter azerbaijanicus a moderately halophilic, isolated from Urmia Lake in Azerbaijan region of Iran.</title>
        <authorList>
            <person name="Sanchez-Porro C."/>
            <person name="Aghdam E.M."/>
            <person name="Saheb S.M."/>
            <person name="Tarhriz V."/>
            <person name="Kazemi E."/>
            <person name="Ammozegar M.A."/>
            <person name="Ventosa A."/>
            <person name="Hejazi M.S."/>
        </authorList>
    </citation>
    <scope>NUCLEOTIDE SEQUENCE [LARGE SCALE GENOMIC DNA]</scope>
    <source>
        <strain evidence="2 3">TBZ242</strain>
    </source>
</reference>
<comment type="caution">
    <text evidence="2">The sequence shown here is derived from an EMBL/GenBank/DDBJ whole genome shotgun (WGS) entry which is preliminary data.</text>
</comment>
<name>A0ABT7IJP1_9GAMM</name>
<dbReference type="PANTHER" id="PTHR34448:SF1">
    <property type="entry name" value="BLL6088 PROTEIN"/>
    <property type="match status" value="1"/>
</dbReference>
<keyword evidence="1" id="KW-0479">Metal-binding</keyword>
<dbReference type="PANTHER" id="PTHR34448">
    <property type="entry name" value="AMINOPEPTIDASE"/>
    <property type="match status" value="1"/>
</dbReference>